<evidence type="ECO:0000256" key="6">
    <source>
        <dbReference type="HAMAP-Rule" id="MF_01974"/>
    </source>
</evidence>
<feature type="binding site" evidence="6">
    <location>
        <position position="239"/>
    </location>
    <ligand>
        <name>a divalent metal cation</name>
        <dbReference type="ChEBI" id="CHEBI:60240"/>
        <label>1</label>
    </ligand>
</feature>
<dbReference type="EMBL" id="MHLL01000078">
    <property type="protein sequence ID" value="OGZ06677.1"/>
    <property type="molecule type" value="Genomic_DNA"/>
</dbReference>
<dbReference type="Pfam" id="PF00557">
    <property type="entry name" value="Peptidase_M24"/>
    <property type="match status" value="1"/>
</dbReference>
<dbReference type="SUPFAM" id="SSF55920">
    <property type="entry name" value="Creatinase/aminopeptidase"/>
    <property type="match status" value="1"/>
</dbReference>
<feature type="binding site" evidence="6">
    <location>
        <position position="83"/>
    </location>
    <ligand>
        <name>substrate</name>
    </ligand>
</feature>
<feature type="binding site" evidence="6">
    <location>
        <position position="208"/>
    </location>
    <ligand>
        <name>a divalent metal cation</name>
        <dbReference type="ChEBI" id="CHEBI:60240"/>
        <label>2</label>
        <note>catalytic</note>
    </ligand>
</feature>
<organism evidence="9 10">
    <name type="scientific">Candidatus Lloydbacteria bacterium RIFCSPHIGHO2_02_FULL_50_13</name>
    <dbReference type="NCBI Taxonomy" id="1798661"/>
    <lineage>
        <taxon>Bacteria</taxon>
        <taxon>Candidatus Lloydiibacteriota</taxon>
    </lineage>
</organism>
<dbReference type="PRINTS" id="PR00599">
    <property type="entry name" value="MAPEPTIDASE"/>
</dbReference>
<comment type="catalytic activity">
    <reaction evidence="6 7">
        <text>Release of N-terminal amino acids, preferentially methionine, from peptides and arylamides.</text>
        <dbReference type="EC" id="3.4.11.18"/>
    </reaction>
</comment>
<gene>
    <name evidence="6" type="primary">map</name>
    <name evidence="9" type="ORF">A3D65_02020</name>
</gene>
<dbReference type="InterPro" id="IPR001714">
    <property type="entry name" value="Pept_M24_MAP"/>
</dbReference>
<dbReference type="NCBIfam" id="TIGR00500">
    <property type="entry name" value="met_pdase_I"/>
    <property type="match status" value="1"/>
</dbReference>
<evidence type="ECO:0000256" key="7">
    <source>
        <dbReference type="RuleBase" id="RU003653"/>
    </source>
</evidence>
<comment type="subunit">
    <text evidence="6">Monomer.</text>
</comment>
<evidence type="ECO:0000256" key="5">
    <source>
        <dbReference type="ARBA" id="ARBA00022801"/>
    </source>
</evidence>
<evidence type="ECO:0000256" key="1">
    <source>
        <dbReference type="ARBA" id="ARBA00002521"/>
    </source>
</evidence>
<sequence length="264" mass="27895">MAKIKTKDEIVLLHESGKRLARVLAVVKEAIKPGITTKDLDILAEKLIRDAGDVPPFLNYTPRGATKPFPASLCVSLNDEIVHGIPSATRIIKDGDVVSVDLGLSHHGLITDAALTVAVGKTSPEIAMLVKGTERSLYEGIKAARAGGHIGDIGAAIARVAEEHGYGIVRELGGHGVGHQVHEDPYVPNYGKKGAGPILKEGMVLALEPMFMLGKEAIIVLPDGYTVSSKDGSISAHFEHTIVITKNGAEILTRTSHSSSVISN</sequence>
<feature type="binding site" evidence="6">
    <location>
        <position position="112"/>
    </location>
    <ligand>
        <name>a divalent metal cation</name>
        <dbReference type="ChEBI" id="CHEBI:60240"/>
        <label>2</label>
        <note>catalytic</note>
    </ligand>
</feature>
<dbReference type="EC" id="3.4.11.18" evidence="6 7"/>
<dbReference type="GO" id="GO:0006508">
    <property type="term" value="P:proteolysis"/>
    <property type="evidence" value="ECO:0007669"/>
    <property type="project" value="UniProtKB-KW"/>
</dbReference>
<dbReference type="InterPro" id="IPR002467">
    <property type="entry name" value="Pept_M24A_MAP1"/>
</dbReference>
<feature type="binding site" evidence="6">
    <location>
        <position position="112"/>
    </location>
    <ligand>
        <name>a divalent metal cation</name>
        <dbReference type="ChEBI" id="CHEBI:60240"/>
        <label>1</label>
    </ligand>
</feature>
<feature type="domain" description="Peptidase M24" evidence="8">
    <location>
        <begin position="13"/>
        <end position="246"/>
    </location>
</feature>
<name>A0A1G2CZH9_9BACT</name>
<evidence type="ECO:0000256" key="2">
    <source>
        <dbReference type="ARBA" id="ARBA00022438"/>
    </source>
</evidence>
<keyword evidence="4 6" id="KW-0479">Metal-binding</keyword>
<dbReference type="GO" id="GO:0005829">
    <property type="term" value="C:cytosol"/>
    <property type="evidence" value="ECO:0007669"/>
    <property type="project" value="TreeGrafter"/>
</dbReference>
<dbReference type="Proteomes" id="UP000177996">
    <property type="component" value="Unassembled WGS sequence"/>
</dbReference>
<reference evidence="9 10" key="1">
    <citation type="journal article" date="2016" name="Nat. Commun.">
        <title>Thousands of microbial genomes shed light on interconnected biogeochemical processes in an aquifer system.</title>
        <authorList>
            <person name="Anantharaman K."/>
            <person name="Brown C.T."/>
            <person name="Hug L.A."/>
            <person name="Sharon I."/>
            <person name="Castelle C.J."/>
            <person name="Probst A.J."/>
            <person name="Thomas B.C."/>
            <person name="Singh A."/>
            <person name="Wilkins M.J."/>
            <person name="Karaoz U."/>
            <person name="Brodie E.L."/>
            <person name="Williams K.H."/>
            <person name="Hubbard S.S."/>
            <person name="Banfield J.F."/>
        </authorList>
    </citation>
    <scope>NUCLEOTIDE SEQUENCE [LARGE SCALE GENOMIC DNA]</scope>
</reference>
<evidence type="ECO:0000259" key="8">
    <source>
        <dbReference type="Pfam" id="PF00557"/>
    </source>
</evidence>
<protein>
    <recommendedName>
        <fullName evidence="6 7">Methionine aminopeptidase</fullName>
        <shortName evidence="6">MAP</shortName>
        <shortName evidence="6">MetAP</shortName>
        <ecNumber evidence="6 7">3.4.11.18</ecNumber>
    </recommendedName>
    <alternativeName>
        <fullName evidence="6">Peptidase M</fullName>
    </alternativeName>
</protein>
<dbReference type="InterPro" id="IPR000994">
    <property type="entry name" value="Pept_M24"/>
</dbReference>
<comment type="caution">
    <text evidence="9">The sequence shown here is derived from an EMBL/GenBank/DDBJ whole genome shotgun (WGS) entry which is preliminary data.</text>
</comment>
<dbReference type="STRING" id="1798661.A3D65_02020"/>
<dbReference type="GO" id="GO:0004239">
    <property type="term" value="F:initiator methionyl aminopeptidase activity"/>
    <property type="evidence" value="ECO:0007669"/>
    <property type="project" value="UniProtKB-UniRule"/>
</dbReference>
<feature type="binding site" evidence="6">
    <location>
        <position position="239"/>
    </location>
    <ligand>
        <name>a divalent metal cation</name>
        <dbReference type="ChEBI" id="CHEBI:60240"/>
        <label>2</label>
        <note>catalytic</note>
    </ligand>
</feature>
<keyword evidence="5 6" id="KW-0378">Hydrolase</keyword>
<comment type="cofactor">
    <cofactor evidence="6">
        <name>Co(2+)</name>
        <dbReference type="ChEBI" id="CHEBI:48828"/>
    </cofactor>
    <cofactor evidence="6">
        <name>Zn(2+)</name>
        <dbReference type="ChEBI" id="CHEBI:29105"/>
    </cofactor>
    <cofactor evidence="6">
        <name>Mn(2+)</name>
        <dbReference type="ChEBI" id="CHEBI:29035"/>
    </cofactor>
    <cofactor evidence="6">
        <name>Fe(2+)</name>
        <dbReference type="ChEBI" id="CHEBI:29033"/>
    </cofactor>
    <text evidence="6">Binds 2 divalent metal cations per subunit. Has a high-affinity and a low affinity metal-binding site. The true nature of the physiological cofactor is under debate. The enzyme is active with cobalt, zinc, manganese or divalent iron ions. Most likely, methionine aminopeptidases function as mononuclear Fe(2+)-metalloproteases under physiological conditions, and the catalytically relevant metal-binding site has been assigned to the histidine-containing high-affinity site.</text>
</comment>
<evidence type="ECO:0000313" key="9">
    <source>
        <dbReference type="EMBL" id="OGZ06677.1"/>
    </source>
</evidence>
<comment type="similarity">
    <text evidence="6">Belongs to the peptidase M24A family. Methionine aminopeptidase type 1 subfamily.</text>
</comment>
<evidence type="ECO:0000256" key="4">
    <source>
        <dbReference type="ARBA" id="ARBA00022723"/>
    </source>
</evidence>
<dbReference type="CDD" id="cd01086">
    <property type="entry name" value="MetAP1"/>
    <property type="match status" value="1"/>
</dbReference>
<comment type="function">
    <text evidence="1 6">Removes the N-terminal methionine from nascent proteins. The N-terminal methionine is often cleaved when the second residue in the primary sequence is small and uncharged (Met-Ala-, Cys, Gly, Pro, Ser, Thr, or Val). Requires deformylation of the N(alpha)-formylated initiator methionine before it can be hydrolyzed.</text>
</comment>
<dbReference type="AlphaFoldDB" id="A0A1G2CZH9"/>
<dbReference type="HAMAP" id="MF_01974">
    <property type="entry name" value="MetAP_1"/>
    <property type="match status" value="1"/>
</dbReference>
<dbReference type="Gene3D" id="3.90.230.10">
    <property type="entry name" value="Creatinase/methionine aminopeptidase superfamily"/>
    <property type="match status" value="1"/>
</dbReference>
<proteinExistence type="inferred from homology"/>
<dbReference type="PANTHER" id="PTHR43330">
    <property type="entry name" value="METHIONINE AMINOPEPTIDASE"/>
    <property type="match status" value="1"/>
</dbReference>
<keyword evidence="3 6" id="KW-0645">Protease</keyword>
<feature type="binding site" evidence="6">
    <location>
        <position position="175"/>
    </location>
    <ligand>
        <name>a divalent metal cation</name>
        <dbReference type="ChEBI" id="CHEBI:60240"/>
        <label>2</label>
        <note>catalytic</note>
    </ligand>
</feature>
<keyword evidence="2 6" id="KW-0031">Aminopeptidase</keyword>
<evidence type="ECO:0000256" key="3">
    <source>
        <dbReference type="ARBA" id="ARBA00022670"/>
    </source>
</evidence>
<dbReference type="GO" id="GO:0046872">
    <property type="term" value="F:metal ion binding"/>
    <property type="evidence" value="ECO:0007669"/>
    <property type="project" value="UniProtKB-UniRule"/>
</dbReference>
<feature type="binding site" evidence="6">
    <location>
        <position position="101"/>
    </location>
    <ligand>
        <name>a divalent metal cation</name>
        <dbReference type="ChEBI" id="CHEBI:60240"/>
        <label>1</label>
    </ligand>
</feature>
<evidence type="ECO:0000313" key="10">
    <source>
        <dbReference type="Proteomes" id="UP000177996"/>
    </source>
</evidence>
<dbReference type="InterPro" id="IPR036005">
    <property type="entry name" value="Creatinase/aminopeptidase-like"/>
</dbReference>
<accession>A0A1G2CZH9</accession>
<dbReference type="PANTHER" id="PTHR43330:SF27">
    <property type="entry name" value="METHIONINE AMINOPEPTIDASE"/>
    <property type="match status" value="1"/>
</dbReference>
<dbReference type="GO" id="GO:0070006">
    <property type="term" value="F:metalloaminopeptidase activity"/>
    <property type="evidence" value="ECO:0007669"/>
    <property type="project" value="UniProtKB-UniRule"/>
</dbReference>
<feature type="binding site" evidence="6">
    <location>
        <position position="182"/>
    </location>
    <ligand>
        <name>substrate</name>
    </ligand>
</feature>